<reference evidence="2" key="1">
    <citation type="submission" date="2022-05" db="EMBL/GenBank/DDBJ databases">
        <title>The Musa troglodytarum L. genome provides insights into the mechanism of non-climacteric behaviour and enrichment of carotenoids.</title>
        <authorList>
            <person name="Wang J."/>
        </authorList>
    </citation>
    <scope>NUCLEOTIDE SEQUENCE</scope>
    <source>
        <tissue evidence="2">Leaf</tissue>
    </source>
</reference>
<name>A0A9E7E8G2_9LILI</name>
<evidence type="ECO:0000256" key="1">
    <source>
        <dbReference type="SAM" id="Phobius"/>
    </source>
</evidence>
<evidence type="ECO:0000313" key="2">
    <source>
        <dbReference type="EMBL" id="URD72383.1"/>
    </source>
</evidence>
<dbReference type="Proteomes" id="UP001055439">
    <property type="component" value="Chromosome 1"/>
</dbReference>
<keyword evidence="1" id="KW-0472">Membrane</keyword>
<sequence length="181" mass="19691">PVPPRFLPLFSFFLFFFFFLLPVLLSIFLLKSAREIDRHSETISAAADPLRIGFPGIPRLPLVAILTVLSIPCIIPHPPIPFPPPSGETGAKRKEYLLKIVNPCTPRVLPHSTGVAGHHPLSIIVFGAADTVDDPVIYAPFLPELSQTLVDPKEPSSHPSCPVGTEQGLDGSHVTGFFMVE</sequence>
<gene>
    <name evidence="2" type="ORF">MUK42_36214</name>
</gene>
<protein>
    <submittedName>
        <fullName evidence="2">Uncharacterized protein</fullName>
    </submittedName>
</protein>
<proteinExistence type="predicted"/>
<accession>A0A9E7E8G2</accession>
<feature type="transmembrane region" description="Helical" evidence="1">
    <location>
        <begin position="6"/>
        <end position="30"/>
    </location>
</feature>
<keyword evidence="3" id="KW-1185">Reference proteome</keyword>
<dbReference type="AlphaFoldDB" id="A0A9E7E8G2"/>
<organism evidence="2 3">
    <name type="scientific">Musa troglodytarum</name>
    <name type="common">fe'i banana</name>
    <dbReference type="NCBI Taxonomy" id="320322"/>
    <lineage>
        <taxon>Eukaryota</taxon>
        <taxon>Viridiplantae</taxon>
        <taxon>Streptophyta</taxon>
        <taxon>Embryophyta</taxon>
        <taxon>Tracheophyta</taxon>
        <taxon>Spermatophyta</taxon>
        <taxon>Magnoliopsida</taxon>
        <taxon>Liliopsida</taxon>
        <taxon>Zingiberales</taxon>
        <taxon>Musaceae</taxon>
        <taxon>Musa</taxon>
    </lineage>
</organism>
<evidence type="ECO:0000313" key="3">
    <source>
        <dbReference type="Proteomes" id="UP001055439"/>
    </source>
</evidence>
<feature type="non-terminal residue" evidence="2">
    <location>
        <position position="1"/>
    </location>
</feature>
<keyword evidence="1" id="KW-0812">Transmembrane</keyword>
<keyword evidence="1" id="KW-1133">Transmembrane helix</keyword>
<dbReference type="EMBL" id="CP097502">
    <property type="protein sequence ID" value="URD72383.1"/>
    <property type="molecule type" value="Genomic_DNA"/>
</dbReference>